<dbReference type="Gene3D" id="1.25.40.20">
    <property type="entry name" value="Ankyrin repeat-containing domain"/>
    <property type="match status" value="1"/>
</dbReference>
<keyword evidence="1" id="KW-0677">Repeat</keyword>
<evidence type="ECO:0000259" key="3">
    <source>
        <dbReference type="Pfam" id="PF22939"/>
    </source>
</evidence>
<dbReference type="GeneID" id="69012217"/>
<dbReference type="Gene3D" id="3.40.50.1580">
    <property type="entry name" value="Nucleoside phosphorylase domain"/>
    <property type="match status" value="1"/>
</dbReference>
<dbReference type="SUPFAM" id="SSF53167">
    <property type="entry name" value="Purine and uridine phosphorylases"/>
    <property type="match status" value="1"/>
</dbReference>
<name>A0A8H4CKL8_COLGL</name>
<reference evidence="5" key="2">
    <citation type="submission" date="2020-03" db="EMBL/GenBank/DDBJ databases">
        <authorList>
            <person name="Fu F.-F."/>
            <person name="Chen J."/>
        </authorList>
    </citation>
    <scope>NUCLEOTIDE SEQUENCE</scope>
    <source>
        <strain evidence="5">Lc1</strain>
    </source>
</reference>
<dbReference type="SUPFAM" id="SSF48403">
    <property type="entry name" value="Ankyrin repeat"/>
    <property type="match status" value="1"/>
</dbReference>
<dbReference type="RefSeq" id="XP_045264862.1">
    <property type="nucleotide sequence ID" value="XM_045405098.1"/>
</dbReference>
<feature type="domain" description="Nucleoside phosphorylase" evidence="2">
    <location>
        <begin position="15"/>
        <end position="130"/>
    </location>
</feature>
<dbReference type="PANTHER" id="PTHR10039:SF14">
    <property type="entry name" value="NACHT DOMAIN-CONTAINING PROTEIN"/>
    <property type="match status" value="1"/>
</dbReference>
<evidence type="ECO:0000256" key="1">
    <source>
        <dbReference type="ARBA" id="ARBA00022737"/>
    </source>
</evidence>
<dbReference type="Pfam" id="PF24883">
    <property type="entry name" value="NPHP3_N"/>
    <property type="match status" value="1"/>
</dbReference>
<reference evidence="5" key="1">
    <citation type="journal article" date="2020" name="Phytopathology">
        <title>Genome sequence and comparative analysis of Colletotrichum gloeosporioides isolated from Liriodendron leaves.</title>
        <authorList>
            <person name="Fu F.F."/>
            <person name="Hao Z."/>
            <person name="Wang P."/>
            <person name="Lu Y."/>
            <person name="Xue L.J."/>
            <person name="Wei G."/>
            <person name="Tian Y."/>
            <person name="Baishi H."/>
            <person name="Xu H."/>
            <person name="Shi J."/>
            <person name="Cheng T."/>
            <person name="Wang G."/>
            <person name="Yi Y."/>
            <person name="Chen J."/>
        </authorList>
    </citation>
    <scope>NUCLEOTIDE SEQUENCE</scope>
    <source>
        <strain evidence="5">Lc1</strain>
    </source>
</reference>
<accession>A0A8H4CKL8</accession>
<evidence type="ECO:0000313" key="5">
    <source>
        <dbReference type="EMBL" id="KAF3805703.1"/>
    </source>
</evidence>
<comment type="caution">
    <text evidence="5">The sequence shown here is derived from an EMBL/GenBank/DDBJ whole genome shotgun (WGS) entry which is preliminary data.</text>
</comment>
<dbReference type="Pfam" id="PF01048">
    <property type="entry name" value="PNP_UDP_1"/>
    <property type="match status" value="1"/>
</dbReference>
<dbReference type="InterPro" id="IPR002110">
    <property type="entry name" value="Ankyrin_rpt"/>
</dbReference>
<dbReference type="InterPro" id="IPR056884">
    <property type="entry name" value="NPHP3-like_N"/>
</dbReference>
<dbReference type="Proteomes" id="UP000613401">
    <property type="component" value="Unassembled WGS sequence"/>
</dbReference>
<dbReference type="EMBL" id="WVTB01000040">
    <property type="protein sequence ID" value="KAF3805703.1"/>
    <property type="molecule type" value="Genomic_DNA"/>
</dbReference>
<dbReference type="InterPro" id="IPR000845">
    <property type="entry name" value="Nucleoside_phosphorylase_d"/>
</dbReference>
<dbReference type="SUPFAM" id="SSF52540">
    <property type="entry name" value="P-loop containing nucleoside triphosphate hydrolases"/>
    <property type="match status" value="1"/>
</dbReference>
<evidence type="ECO:0000313" key="6">
    <source>
        <dbReference type="Proteomes" id="UP000613401"/>
    </source>
</evidence>
<organism evidence="5 6">
    <name type="scientific">Colletotrichum gloeosporioides</name>
    <name type="common">Anthracnose fungus</name>
    <name type="synonym">Glomerella cingulata</name>
    <dbReference type="NCBI Taxonomy" id="474922"/>
    <lineage>
        <taxon>Eukaryota</taxon>
        <taxon>Fungi</taxon>
        <taxon>Dikarya</taxon>
        <taxon>Ascomycota</taxon>
        <taxon>Pezizomycotina</taxon>
        <taxon>Sordariomycetes</taxon>
        <taxon>Hypocreomycetidae</taxon>
        <taxon>Glomerellales</taxon>
        <taxon>Glomerellaceae</taxon>
        <taxon>Colletotrichum</taxon>
        <taxon>Colletotrichum gloeosporioides species complex</taxon>
    </lineage>
</organism>
<dbReference type="Gene3D" id="1.20.5.340">
    <property type="match status" value="2"/>
</dbReference>
<gene>
    <name evidence="5" type="ORF">GCG54_00005065</name>
</gene>
<dbReference type="InterPro" id="IPR055530">
    <property type="entry name" value="DUF7104"/>
</dbReference>
<feature type="domain" description="Nephrocystin 3-like N-terminal" evidence="4">
    <location>
        <begin position="388"/>
        <end position="557"/>
    </location>
</feature>
<evidence type="ECO:0008006" key="7">
    <source>
        <dbReference type="Google" id="ProtNLM"/>
    </source>
</evidence>
<proteinExistence type="predicted"/>
<dbReference type="GO" id="GO:0009116">
    <property type="term" value="P:nucleoside metabolic process"/>
    <property type="evidence" value="ECO:0007669"/>
    <property type="project" value="InterPro"/>
</dbReference>
<dbReference type="InterPro" id="IPR035994">
    <property type="entry name" value="Nucleoside_phosphorylase_sf"/>
</dbReference>
<dbReference type="SMART" id="SM00248">
    <property type="entry name" value="ANK"/>
    <property type="match status" value="3"/>
</dbReference>
<dbReference type="InterPro" id="IPR054471">
    <property type="entry name" value="GPIID_WHD"/>
</dbReference>
<protein>
    <recommendedName>
        <fullName evidence="7">Nucleoside phosphorylase domain-containing protein</fullName>
    </recommendedName>
</protein>
<evidence type="ECO:0000259" key="4">
    <source>
        <dbReference type="Pfam" id="PF24883"/>
    </source>
</evidence>
<dbReference type="GO" id="GO:0003824">
    <property type="term" value="F:catalytic activity"/>
    <property type="evidence" value="ECO:0007669"/>
    <property type="project" value="InterPro"/>
</dbReference>
<dbReference type="AlphaFoldDB" id="A0A8H4CKL8"/>
<dbReference type="InterPro" id="IPR027417">
    <property type="entry name" value="P-loop_NTPase"/>
</dbReference>
<feature type="domain" description="GPI inositol-deacylase winged helix" evidence="3">
    <location>
        <begin position="664"/>
        <end position="755"/>
    </location>
</feature>
<dbReference type="PANTHER" id="PTHR10039">
    <property type="entry name" value="AMELOGENIN"/>
    <property type="match status" value="1"/>
</dbReference>
<dbReference type="InterPro" id="IPR036770">
    <property type="entry name" value="Ankyrin_rpt-contain_sf"/>
</dbReference>
<dbReference type="Pfam" id="PF22939">
    <property type="entry name" value="WHD_GPIID"/>
    <property type="match status" value="1"/>
</dbReference>
<dbReference type="Gene3D" id="3.40.50.300">
    <property type="entry name" value="P-loop containing nucleotide triphosphate hydrolases"/>
    <property type="match status" value="1"/>
</dbReference>
<dbReference type="Pfam" id="PF12796">
    <property type="entry name" value="Ank_2"/>
    <property type="match status" value="1"/>
</dbReference>
<evidence type="ECO:0000259" key="2">
    <source>
        <dbReference type="Pfam" id="PF01048"/>
    </source>
</evidence>
<sequence>MATPPPGLRREDFQIAFICAVGCEYEAVAFALDHIWDGEEVQLGNAPEDYNKYTVGRIANHNIVVLLLPGMGKVDAASAANRLRLSYTGIKLAILVGICGGVPEIGTDKELLLGDVVISKSIVQYDLGKQQPSNFVIKGTIEDSLGRPHESVRSVTAVLETDRGREKLQQRTAEILQSIQEKAGDRKCRYTQPKPEADLLFEPQYLHRHPNHHPCECSEHTVCDVALGTSCRDLGCDLSRLVSRRRLTKRKYDGTIAHELQIVVGRLGSGDTVMKSGLDRDRIAKAQKPPLVAFEMEGAGVWDRFPCLIVKAVCDYADSHKNKDFQHFAAARAAAAARAILEGFPRIDDAAQRSAHRREPNENDMKLLELLATEHEKYKNFNPRKHDGTCEWFFKDQKYQKWLQSTASSIIWISAGPGCGKSVLTRSLIDGGRLSTNPTTVCYFFFKFDDVNRINSHDALSAILHQLFTQNRSLIHHSTEPYSNYGDKLRNNFHELWRILLECASDPAAGEIVCVLDALDECSHEGWEEILQMLQNFYFNNQVHASPSRLKFLITSRPYDFLEARFAEMASAEFYCRLDGDDKSEEIRQEINLFIDHKVNDFAKGFREQARRRISDALKDMKNCNYLYLRLILGIINGSRSAYSKPSDIEELLSCLPPSVFDAYETILARSQDEKKARHLLNIMLAATKPLTLGEVNYSLTLQAKSFGNIAEIEDDVWDHESFKSVVRNLCGLFITVIDHRVVFIHQTAQEFLTTPTQSKKWMGTFDMYSAHRTMFTSCIRMLSLDGLDIDVHTFPPGPNFWRYAAENWTIHFNSQDDDSRETLCKATRELCRTQSRQLPAWARYLQSYGFPPLPAPVADLTLASYFNLLEVVEYIINEENVDVNSEGGYFGTAIKAGAARGHLKLVKTLISHGADCDAGCGHFRTALLAAVVEVHPEVIDYLLSNGSKITEELVIASVSYSSFRKSITSLKETYGKEVEITADVVAAAAAKTDDGRDIVTFLLERYGNEFKITEGILASAATNNKHGLVIIAQLLNERREECIVTEKTLENAALNKEYGYFIIAKLLDNHRGNIVITDGVLENAFLNRVCGHLIIMLLLEKCGHRFSVTPKLIENAASGCTERPSETVAVLLNRLGKELKITPGTVMNAAQNAFCGVAILGLLLEKRGSEVEITQEVIMAAAENNSEAVMRYLLIYCPMSFELTEELSLAIVRNAQAGEEMMDMLVETFGDEVQITKEVIFAGKRNNTLGSPRVTSLLRKKYAGNAFQKYQ</sequence>
<keyword evidence="6" id="KW-1185">Reference proteome</keyword>
<dbReference type="Pfam" id="PF23397">
    <property type="entry name" value="DUF7104"/>
    <property type="match status" value="5"/>
</dbReference>